<evidence type="ECO:0000313" key="1">
    <source>
        <dbReference type="EMBL" id="KZV79847.1"/>
    </source>
</evidence>
<gene>
    <name evidence="1" type="ORF">EXIGLDRAFT_734151</name>
</gene>
<dbReference type="AlphaFoldDB" id="A0A165B592"/>
<dbReference type="EMBL" id="KV426553">
    <property type="protein sequence ID" value="KZV79847.1"/>
    <property type="molecule type" value="Genomic_DNA"/>
</dbReference>
<keyword evidence="2" id="KW-1185">Reference proteome</keyword>
<evidence type="ECO:0000313" key="2">
    <source>
        <dbReference type="Proteomes" id="UP000077266"/>
    </source>
</evidence>
<dbReference type="InParanoid" id="A0A165B592"/>
<organism evidence="1 2">
    <name type="scientific">Exidia glandulosa HHB12029</name>
    <dbReference type="NCBI Taxonomy" id="1314781"/>
    <lineage>
        <taxon>Eukaryota</taxon>
        <taxon>Fungi</taxon>
        <taxon>Dikarya</taxon>
        <taxon>Basidiomycota</taxon>
        <taxon>Agaricomycotina</taxon>
        <taxon>Agaricomycetes</taxon>
        <taxon>Auriculariales</taxon>
        <taxon>Exidiaceae</taxon>
        <taxon>Exidia</taxon>
    </lineage>
</organism>
<proteinExistence type="predicted"/>
<protein>
    <submittedName>
        <fullName evidence="1">Uncharacterized protein</fullName>
    </submittedName>
</protein>
<dbReference type="Proteomes" id="UP000077266">
    <property type="component" value="Unassembled WGS sequence"/>
</dbReference>
<accession>A0A165B592</accession>
<sequence>MQRSTSYIPRLRYSPRHPQAAYRRRACVARVRASSAALRPSGSDARSNAPCSPRCSPPAFGCPVHLSVRARVGRTRRDCRSPVRASRTVRAG</sequence>
<name>A0A165B592_EXIGL</name>
<reference evidence="1 2" key="1">
    <citation type="journal article" date="2016" name="Mol. Biol. Evol.">
        <title>Comparative Genomics of Early-Diverging Mushroom-Forming Fungi Provides Insights into the Origins of Lignocellulose Decay Capabilities.</title>
        <authorList>
            <person name="Nagy L.G."/>
            <person name="Riley R."/>
            <person name="Tritt A."/>
            <person name="Adam C."/>
            <person name="Daum C."/>
            <person name="Floudas D."/>
            <person name="Sun H."/>
            <person name="Yadav J.S."/>
            <person name="Pangilinan J."/>
            <person name="Larsson K.H."/>
            <person name="Matsuura K."/>
            <person name="Barry K."/>
            <person name="Labutti K."/>
            <person name="Kuo R."/>
            <person name="Ohm R.A."/>
            <person name="Bhattacharya S.S."/>
            <person name="Shirouzu T."/>
            <person name="Yoshinaga Y."/>
            <person name="Martin F.M."/>
            <person name="Grigoriev I.V."/>
            <person name="Hibbett D.S."/>
        </authorList>
    </citation>
    <scope>NUCLEOTIDE SEQUENCE [LARGE SCALE GENOMIC DNA]</scope>
    <source>
        <strain evidence="1 2">HHB12029</strain>
    </source>
</reference>